<keyword evidence="2 6" id="KW-0812">Transmembrane</keyword>
<feature type="transmembrane region" description="Helical" evidence="6">
    <location>
        <begin position="12"/>
        <end position="37"/>
    </location>
</feature>
<organism evidence="8 9">
    <name type="scientific">Gonium pectorale</name>
    <name type="common">Green alga</name>
    <dbReference type="NCBI Taxonomy" id="33097"/>
    <lineage>
        <taxon>Eukaryota</taxon>
        <taxon>Viridiplantae</taxon>
        <taxon>Chlorophyta</taxon>
        <taxon>core chlorophytes</taxon>
        <taxon>Chlorophyceae</taxon>
        <taxon>CS clade</taxon>
        <taxon>Chlamydomonadales</taxon>
        <taxon>Volvocaceae</taxon>
        <taxon>Gonium</taxon>
    </lineage>
</organism>
<dbReference type="Proteomes" id="UP000075714">
    <property type="component" value="Unassembled WGS sequence"/>
</dbReference>
<name>A0A150GIU4_GONPE</name>
<evidence type="ECO:0000256" key="5">
    <source>
        <dbReference type="SAM" id="MobiDB-lite"/>
    </source>
</evidence>
<reference evidence="9" key="1">
    <citation type="journal article" date="2016" name="Nat. Commun.">
        <title>The Gonium pectorale genome demonstrates co-option of cell cycle regulation during the evolution of multicellularity.</title>
        <authorList>
            <person name="Hanschen E.R."/>
            <person name="Marriage T.N."/>
            <person name="Ferris P.J."/>
            <person name="Hamaji T."/>
            <person name="Toyoda A."/>
            <person name="Fujiyama A."/>
            <person name="Neme R."/>
            <person name="Noguchi H."/>
            <person name="Minakuchi Y."/>
            <person name="Suzuki M."/>
            <person name="Kawai-Toyooka H."/>
            <person name="Smith D.R."/>
            <person name="Sparks H."/>
            <person name="Anderson J."/>
            <person name="Bakaric R."/>
            <person name="Luria V."/>
            <person name="Karger A."/>
            <person name="Kirschner M.W."/>
            <person name="Durand P.M."/>
            <person name="Michod R.E."/>
            <person name="Nozaki H."/>
            <person name="Olson B.J."/>
        </authorList>
    </citation>
    <scope>NUCLEOTIDE SEQUENCE [LARGE SCALE GENOMIC DNA]</scope>
    <source>
        <strain evidence="9">NIES-2863</strain>
    </source>
</reference>
<feature type="region of interest" description="Disordered" evidence="5">
    <location>
        <begin position="375"/>
        <end position="404"/>
    </location>
</feature>
<evidence type="ECO:0000256" key="6">
    <source>
        <dbReference type="SAM" id="Phobius"/>
    </source>
</evidence>
<feature type="transmembrane region" description="Helical" evidence="6">
    <location>
        <begin position="155"/>
        <end position="179"/>
    </location>
</feature>
<proteinExistence type="predicted"/>
<evidence type="ECO:0000313" key="9">
    <source>
        <dbReference type="Proteomes" id="UP000075714"/>
    </source>
</evidence>
<dbReference type="EMBL" id="LSYV01000021">
    <property type="protein sequence ID" value="KXZ49625.1"/>
    <property type="molecule type" value="Genomic_DNA"/>
</dbReference>
<protein>
    <recommendedName>
        <fullName evidence="7">Sugar phosphate transporter domain-containing protein</fullName>
    </recommendedName>
</protein>
<dbReference type="AlphaFoldDB" id="A0A150GIU4"/>
<feature type="domain" description="Sugar phosphate transporter" evidence="7">
    <location>
        <begin position="129"/>
        <end position="365"/>
    </location>
</feature>
<feature type="transmembrane region" description="Helical" evidence="6">
    <location>
        <begin position="191"/>
        <end position="208"/>
    </location>
</feature>
<evidence type="ECO:0000256" key="4">
    <source>
        <dbReference type="ARBA" id="ARBA00023136"/>
    </source>
</evidence>
<sequence length="424" mass="41730">MVGLHWPYPCTIAWLGLATTTVASFLAMHALALLAALTGPARASRGAGAPVGGGGTGPSSVVSPPPTPAASRSRRQLNFAGAAAGGGAGGGFSALAAAAPPPLPARLRLWPPSLLPSGPAAARAGFAGISARHYVARVLPTGFFMALTFTTGNMGYLHLTVAFVQMLKAFCPVVTMLLLFATRLESPSGRLGAAVGAIAAGVALASYGELNLSLVGLSAMLVSVVAESVRLVMTQHLLAAGGGAQLHPLEGLFYISSACMAVLAAQAAATEWPRLAAAGADGGGNGWGALAAHPGAFASAAGCGFAVNLLAIAVIKLASSLTLKVLGTVKDAALVSIGILFLHERVTRLQLVGYAISMAGFLAYNVIKAQQGQQGQGQQGGQGSLGAGGGGEGGGGGGVGGVGKGGGPLLLPLYASSPGSSKER</sequence>
<keyword evidence="3 6" id="KW-1133">Transmembrane helix</keyword>
<comment type="subcellular location">
    <subcellularLocation>
        <location evidence="1">Membrane</location>
        <topology evidence="1">Multi-pass membrane protein</topology>
    </subcellularLocation>
</comment>
<feature type="transmembrane region" description="Helical" evidence="6">
    <location>
        <begin position="77"/>
        <end position="99"/>
    </location>
</feature>
<evidence type="ECO:0000313" key="8">
    <source>
        <dbReference type="EMBL" id="KXZ49625.1"/>
    </source>
</evidence>
<evidence type="ECO:0000256" key="2">
    <source>
        <dbReference type="ARBA" id="ARBA00022692"/>
    </source>
</evidence>
<accession>A0A150GIU4</accession>
<evidence type="ECO:0000259" key="7">
    <source>
        <dbReference type="Pfam" id="PF03151"/>
    </source>
</evidence>
<dbReference type="OrthoDB" id="539773at2759"/>
<dbReference type="GO" id="GO:0016020">
    <property type="term" value="C:membrane"/>
    <property type="evidence" value="ECO:0007669"/>
    <property type="project" value="UniProtKB-SubCell"/>
</dbReference>
<feature type="region of interest" description="Disordered" evidence="5">
    <location>
        <begin position="45"/>
        <end position="73"/>
    </location>
</feature>
<gene>
    <name evidence="8" type="ORF">GPECTOR_20g482</name>
</gene>
<dbReference type="PANTHER" id="PTHR11132">
    <property type="entry name" value="SOLUTE CARRIER FAMILY 35"/>
    <property type="match status" value="1"/>
</dbReference>
<keyword evidence="9" id="KW-1185">Reference proteome</keyword>
<dbReference type="InterPro" id="IPR004853">
    <property type="entry name" value="Sugar_P_trans_dom"/>
</dbReference>
<evidence type="ECO:0000256" key="3">
    <source>
        <dbReference type="ARBA" id="ARBA00022989"/>
    </source>
</evidence>
<keyword evidence="4 6" id="KW-0472">Membrane</keyword>
<dbReference type="Pfam" id="PF03151">
    <property type="entry name" value="TPT"/>
    <property type="match status" value="1"/>
</dbReference>
<dbReference type="InterPro" id="IPR050186">
    <property type="entry name" value="TPT_transporter"/>
</dbReference>
<evidence type="ECO:0000256" key="1">
    <source>
        <dbReference type="ARBA" id="ARBA00004141"/>
    </source>
</evidence>
<comment type="caution">
    <text evidence="8">The sequence shown here is derived from an EMBL/GenBank/DDBJ whole genome shotgun (WGS) entry which is preliminary data.</text>
</comment>
<feature type="transmembrane region" description="Helical" evidence="6">
    <location>
        <begin position="296"/>
        <end position="318"/>
    </location>
</feature>